<organism evidence="1 2">
    <name type="scientific">Umbra pygmaea</name>
    <name type="common">Eastern mudminnow</name>
    <dbReference type="NCBI Taxonomy" id="75934"/>
    <lineage>
        <taxon>Eukaryota</taxon>
        <taxon>Metazoa</taxon>
        <taxon>Chordata</taxon>
        <taxon>Craniata</taxon>
        <taxon>Vertebrata</taxon>
        <taxon>Euteleostomi</taxon>
        <taxon>Actinopterygii</taxon>
        <taxon>Neopterygii</taxon>
        <taxon>Teleostei</taxon>
        <taxon>Protacanthopterygii</taxon>
        <taxon>Esociformes</taxon>
        <taxon>Umbridae</taxon>
        <taxon>Umbra</taxon>
    </lineage>
</organism>
<dbReference type="PANTHER" id="PTHR31025:SF9">
    <property type="entry name" value="SI:DKEY-286J15.1"/>
    <property type="match status" value="1"/>
</dbReference>
<accession>A0ABD0VYT1</accession>
<proteinExistence type="predicted"/>
<evidence type="ECO:0000313" key="2">
    <source>
        <dbReference type="Proteomes" id="UP001557470"/>
    </source>
</evidence>
<reference evidence="1 2" key="1">
    <citation type="submission" date="2024-06" db="EMBL/GenBank/DDBJ databases">
        <authorList>
            <person name="Pan Q."/>
            <person name="Wen M."/>
            <person name="Jouanno E."/>
            <person name="Zahm M."/>
            <person name="Klopp C."/>
            <person name="Cabau C."/>
            <person name="Louis A."/>
            <person name="Berthelot C."/>
            <person name="Parey E."/>
            <person name="Roest Crollius H."/>
            <person name="Montfort J."/>
            <person name="Robinson-Rechavi M."/>
            <person name="Bouchez O."/>
            <person name="Lampietro C."/>
            <person name="Lopez Roques C."/>
            <person name="Donnadieu C."/>
            <person name="Postlethwait J."/>
            <person name="Bobe J."/>
            <person name="Verreycken H."/>
            <person name="Guiguen Y."/>
        </authorList>
    </citation>
    <scope>NUCLEOTIDE SEQUENCE [LARGE SCALE GENOMIC DNA]</scope>
    <source>
        <strain evidence="1">Up_M1</strain>
        <tissue evidence="1">Testis</tissue>
    </source>
</reference>
<name>A0ABD0VYT1_UMBPY</name>
<dbReference type="AlphaFoldDB" id="A0ABD0VYT1"/>
<comment type="caution">
    <text evidence="1">The sequence shown here is derived from an EMBL/GenBank/DDBJ whole genome shotgun (WGS) entry which is preliminary data.</text>
</comment>
<keyword evidence="2" id="KW-1185">Reference proteome</keyword>
<protein>
    <submittedName>
        <fullName evidence="1">Uncharacterized protein</fullName>
    </submittedName>
</protein>
<sequence length="192" mass="21377">MISQDFSVLHLESSGRLTENWNPVFSTKIICMAKKEKTADLLTNIDSLSGDKQGDIALQLLTVLLPTAPYKLGKRIFRPSSLEMRRAFIDVKPIATNMAEYLMKSTTEHPYVLMLGEGHQCSQAFVIVNGAALEQPSLLAAVDVCFKAFFVFDISYPKSCAKVWEFIQTTVFQIPGHESNAVKLMRAQIATT</sequence>
<dbReference type="Proteomes" id="UP001557470">
    <property type="component" value="Unassembled WGS sequence"/>
</dbReference>
<evidence type="ECO:0000313" key="1">
    <source>
        <dbReference type="EMBL" id="KAL0962656.1"/>
    </source>
</evidence>
<dbReference type="PANTHER" id="PTHR31025">
    <property type="entry name" value="SI:CH211-196P9.1-RELATED"/>
    <property type="match status" value="1"/>
</dbReference>
<gene>
    <name evidence="1" type="ORF">UPYG_G00343450</name>
</gene>
<dbReference type="EMBL" id="JAGEUA010000011">
    <property type="protein sequence ID" value="KAL0962656.1"/>
    <property type="molecule type" value="Genomic_DNA"/>
</dbReference>